<dbReference type="PANTHER" id="PTHR30458">
    <property type="entry name" value="PHENYLACETIC ACID DEGRADATION PROTEIN PAA"/>
    <property type="match status" value="1"/>
</dbReference>
<dbReference type="InterPro" id="IPR007814">
    <property type="entry name" value="PaaA_PaaC"/>
</dbReference>
<dbReference type="Gene3D" id="1.20.1260.10">
    <property type="match status" value="1"/>
</dbReference>
<dbReference type="InterPro" id="IPR012347">
    <property type="entry name" value="Ferritin-like"/>
</dbReference>
<sequence length="302" mass="32240">MDEVHDDPYSALLEPDVEDGHWAFGGGWDDPLEGLDAAVPEGIDAAALASYCLALGDDALVLAQRLQQWCARAPELEEEVALANVALDLLGQTRLLYARAAAADPGLVDRLAPGVPAGSPVPGEDRLAFFRDPADFRCDVLMTLPDADFAHAVVRLAAVSLGRVRLWHGLAASPDPVLAAVAGRAVKEVAYHRDHAVGWVRVLAGGTDESRRRTGEAWIAVTPWVGRPDLAAAALPGVVPDPGTLAAETRSDWLRLGEECDLSASSPDVSAYDGRAGRHAPWLAELLEELQSLARQHPEGRW</sequence>
<name>A0ABU2BSG9_9ACTN</name>
<dbReference type="InterPro" id="IPR052703">
    <property type="entry name" value="Aromatic_CoA_ox/epox"/>
</dbReference>
<evidence type="ECO:0000313" key="1">
    <source>
        <dbReference type="EMBL" id="MDR7361211.1"/>
    </source>
</evidence>
<dbReference type="Pfam" id="PF05138">
    <property type="entry name" value="PaaA_PaaC"/>
    <property type="match status" value="1"/>
</dbReference>
<dbReference type="SUPFAM" id="SSF47240">
    <property type="entry name" value="Ferritin-like"/>
    <property type="match status" value="1"/>
</dbReference>
<reference evidence="1 2" key="1">
    <citation type="submission" date="2023-07" db="EMBL/GenBank/DDBJ databases">
        <title>Sequencing the genomes of 1000 actinobacteria strains.</title>
        <authorList>
            <person name="Klenk H.-P."/>
        </authorList>
    </citation>
    <scope>NUCLEOTIDE SEQUENCE [LARGE SCALE GENOMIC DNA]</scope>
    <source>
        <strain evidence="1 2">DSM 19426</strain>
    </source>
</reference>
<dbReference type="GO" id="GO:0097266">
    <property type="term" value="F:phenylacetyl-CoA 1,2-epoxidase activity"/>
    <property type="evidence" value="ECO:0007669"/>
    <property type="project" value="UniProtKB-EC"/>
</dbReference>
<organism evidence="1 2">
    <name type="scientific">Nocardioides marmoribigeumensis</name>
    <dbReference type="NCBI Taxonomy" id="433649"/>
    <lineage>
        <taxon>Bacteria</taxon>
        <taxon>Bacillati</taxon>
        <taxon>Actinomycetota</taxon>
        <taxon>Actinomycetes</taxon>
        <taxon>Propionibacteriales</taxon>
        <taxon>Nocardioidaceae</taxon>
        <taxon>Nocardioides</taxon>
    </lineage>
</organism>
<comment type="caution">
    <text evidence="1">The sequence shown here is derived from an EMBL/GenBank/DDBJ whole genome shotgun (WGS) entry which is preliminary data.</text>
</comment>
<dbReference type="EMBL" id="JAVDYG010000001">
    <property type="protein sequence ID" value="MDR7361211.1"/>
    <property type="molecule type" value="Genomic_DNA"/>
</dbReference>
<protein>
    <submittedName>
        <fullName evidence="1">Ring-1,2-phenylacetyl-CoA epoxidase subunit PaaC</fullName>
        <ecNumber evidence="1">1.14.13.149</ecNumber>
    </submittedName>
</protein>
<dbReference type="InterPro" id="IPR009078">
    <property type="entry name" value="Ferritin-like_SF"/>
</dbReference>
<proteinExistence type="predicted"/>
<dbReference type="RefSeq" id="WP_310298834.1">
    <property type="nucleotide sequence ID" value="NZ_BAAAPS010000014.1"/>
</dbReference>
<keyword evidence="1" id="KW-0560">Oxidoreductase</keyword>
<dbReference type="Proteomes" id="UP001183648">
    <property type="component" value="Unassembled WGS sequence"/>
</dbReference>
<dbReference type="PANTHER" id="PTHR30458:SF0">
    <property type="entry name" value="1,2-PHENYLACETYL-COA EPOXIDASE, SUBUNIT C"/>
    <property type="match status" value="1"/>
</dbReference>
<gene>
    <name evidence="1" type="ORF">J2S63_000764</name>
</gene>
<dbReference type="EC" id="1.14.13.149" evidence="1"/>
<keyword evidence="2" id="KW-1185">Reference proteome</keyword>
<accession>A0ABU2BSG9</accession>
<evidence type="ECO:0000313" key="2">
    <source>
        <dbReference type="Proteomes" id="UP001183648"/>
    </source>
</evidence>